<dbReference type="Pfam" id="PF01048">
    <property type="entry name" value="PNP_UDP_1"/>
    <property type="match status" value="1"/>
</dbReference>
<dbReference type="GO" id="GO:0042278">
    <property type="term" value="P:purine nucleoside metabolic process"/>
    <property type="evidence" value="ECO:0007669"/>
    <property type="project" value="UniProtKB-UniRule"/>
</dbReference>
<comment type="similarity">
    <text evidence="4">Belongs to the PNP/UDP phosphorylase family.</text>
</comment>
<dbReference type="AlphaFoldDB" id="A0A9D1EP96"/>
<comment type="catalytic activity">
    <reaction evidence="4">
        <text>a purine 2'-deoxy-D-ribonucleoside + phosphate = a purine nucleobase + 2-deoxy-alpha-D-ribose 1-phosphate</text>
        <dbReference type="Rhea" id="RHEA:36431"/>
        <dbReference type="ChEBI" id="CHEBI:26386"/>
        <dbReference type="ChEBI" id="CHEBI:43474"/>
        <dbReference type="ChEBI" id="CHEBI:57259"/>
        <dbReference type="ChEBI" id="CHEBI:142361"/>
        <dbReference type="EC" id="2.4.2.1"/>
    </reaction>
</comment>
<evidence type="ECO:0000313" key="7">
    <source>
        <dbReference type="Proteomes" id="UP000823982"/>
    </source>
</evidence>
<feature type="binding site" evidence="4">
    <location>
        <position position="47"/>
    </location>
    <ligand>
        <name>phosphate</name>
        <dbReference type="ChEBI" id="CHEBI:43474"/>
        <note>ligand shared between dimeric partners</note>
    </ligand>
</feature>
<feature type="active site" description="Proton donor" evidence="4">
    <location>
        <position position="214"/>
    </location>
</feature>
<feature type="binding site" description="in other chain" evidence="4">
    <location>
        <position position="28"/>
    </location>
    <ligand>
        <name>phosphate</name>
        <dbReference type="ChEBI" id="CHEBI:43474"/>
        <note>ligand shared between dimeric partners</note>
    </ligand>
</feature>
<dbReference type="EMBL" id="DVIR01000056">
    <property type="protein sequence ID" value="HIS24903.1"/>
    <property type="molecule type" value="Genomic_DNA"/>
</dbReference>
<dbReference type="PANTHER" id="PTHR43691">
    <property type="entry name" value="URIDINE PHOSPHORYLASE"/>
    <property type="match status" value="1"/>
</dbReference>
<feature type="site" description="Important for catalytic activity" evidence="4">
    <location>
        <position position="227"/>
    </location>
</feature>
<evidence type="ECO:0000313" key="6">
    <source>
        <dbReference type="EMBL" id="HIS24903.1"/>
    </source>
</evidence>
<comment type="subunit">
    <text evidence="4">Homohexamer; trimer of homodimers.</text>
</comment>
<dbReference type="SUPFAM" id="SSF53167">
    <property type="entry name" value="Purine and uridine phosphorylases"/>
    <property type="match status" value="1"/>
</dbReference>
<comment type="catalytic activity">
    <reaction evidence="3">
        <text>uridine + phosphate = alpha-D-ribose 1-phosphate + uracil</text>
        <dbReference type="Rhea" id="RHEA:24388"/>
        <dbReference type="ChEBI" id="CHEBI:16704"/>
        <dbReference type="ChEBI" id="CHEBI:17568"/>
        <dbReference type="ChEBI" id="CHEBI:43474"/>
        <dbReference type="ChEBI" id="CHEBI:57720"/>
        <dbReference type="EC" id="2.4.2.3"/>
    </reaction>
</comment>
<dbReference type="GO" id="GO:0004850">
    <property type="term" value="F:uridine phosphorylase activity"/>
    <property type="evidence" value="ECO:0007669"/>
    <property type="project" value="UniProtKB-EC"/>
</dbReference>
<keyword evidence="1 4" id="KW-0328">Glycosyltransferase</keyword>
<organism evidence="6 7">
    <name type="scientific">Candidatus Faeciplasma gallinarum</name>
    <dbReference type="NCBI Taxonomy" id="2840799"/>
    <lineage>
        <taxon>Bacteria</taxon>
        <taxon>Bacillati</taxon>
        <taxon>Bacillota</taxon>
        <taxon>Clostridia</taxon>
        <taxon>Eubacteriales</taxon>
        <taxon>Oscillospiraceae</taxon>
        <taxon>Oscillospiraceae incertae sedis</taxon>
        <taxon>Candidatus Faeciplasma</taxon>
    </lineage>
</organism>
<dbReference type="GO" id="GO:0004731">
    <property type="term" value="F:purine-nucleoside phosphorylase activity"/>
    <property type="evidence" value="ECO:0007669"/>
    <property type="project" value="UniProtKB-UniRule"/>
</dbReference>
<dbReference type="InterPro" id="IPR035994">
    <property type="entry name" value="Nucleoside_phosphorylase_sf"/>
</dbReference>
<dbReference type="GO" id="GO:0006218">
    <property type="term" value="P:uridine catabolic process"/>
    <property type="evidence" value="ECO:0007669"/>
    <property type="project" value="TreeGrafter"/>
</dbReference>
<evidence type="ECO:0000256" key="4">
    <source>
        <dbReference type="HAMAP-Rule" id="MF_01627"/>
    </source>
</evidence>
<comment type="caution">
    <text evidence="6">The sequence shown here is derived from an EMBL/GenBank/DDBJ whole genome shotgun (WGS) entry which is preliminary data.</text>
</comment>
<dbReference type="NCBIfam" id="NF004489">
    <property type="entry name" value="PRK05819.1"/>
    <property type="match status" value="1"/>
</dbReference>
<comment type="catalytic activity">
    <reaction evidence="4">
        <text>a purine D-ribonucleoside + phosphate = a purine nucleobase + alpha-D-ribose 1-phosphate</text>
        <dbReference type="Rhea" id="RHEA:19805"/>
        <dbReference type="ChEBI" id="CHEBI:26386"/>
        <dbReference type="ChEBI" id="CHEBI:43474"/>
        <dbReference type="ChEBI" id="CHEBI:57720"/>
        <dbReference type="ChEBI" id="CHEBI:142355"/>
        <dbReference type="EC" id="2.4.2.1"/>
    </reaction>
</comment>
<dbReference type="HAMAP" id="MF_01627">
    <property type="entry name" value="Pur_nucleosid_phosp"/>
    <property type="match status" value="1"/>
</dbReference>
<evidence type="ECO:0000259" key="5">
    <source>
        <dbReference type="Pfam" id="PF01048"/>
    </source>
</evidence>
<dbReference type="NCBIfam" id="TIGR00107">
    <property type="entry name" value="deoD"/>
    <property type="match status" value="1"/>
</dbReference>
<keyword evidence="2 4" id="KW-0808">Transferase</keyword>
<dbReference type="CDD" id="cd09006">
    <property type="entry name" value="PNP_EcPNPI-like"/>
    <property type="match status" value="1"/>
</dbReference>
<name>A0A9D1EP96_9FIRM</name>
<evidence type="ECO:0000256" key="3">
    <source>
        <dbReference type="ARBA" id="ARBA00048447"/>
    </source>
</evidence>
<proteinExistence type="inferred from homology"/>
<feature type="binding site" description="in other chain" evidence="4">
    <location>
        <begin position="213"/>
        <end position="214"/>
    </location>
    <ligand>
        <name>a purine D-ribonucleoside</name>
        <dbReference type="ChEBI" id="CHEBI:142355"/>
        <note>ligand shared between dimeric partners</note>
    </ligand>
</feature>
<reference evidence="6" key="1">
    <citation type="submission" date="2020-10" db="EMBL/GenBank/DDBJ databases">
        <authorList>
            <person name="Gilroy R."/>
        </authorList>
    </citation>
    <scope>NUCLEOTIDE SEQUENCE</scope>
    <source>
        <strain evidence="6">CHK157-1446</strain>
    </source>
</reference>
<evidence type="ECO:0000256" key="1">
    <source>
        <dbReference type="ARBA" id="ARBA00022676"/>
    </source>
</evidence>
<feature type="binding site" description="in other chain" evidence="4">
    <location>
        <begin position="189"/>
        <end position="191"/>
    </location>
    <ligand>
        <name>a purine D-ribonucleoside</name>
        <dbReference type="ChEBI" id="CHEBI:142355"/>
        <note>ligand shared between dimeric partners</note>
    </ligand>
</feature>
<reference evidence="6" key="2">
    <citation type="journal article" date="2021" name="PeerJ">
        <title>Extensive microbial diversity within the chicken gut microbiome revealed by metagenomics and culture.</title>
        <authorList>
            <person name="Gilroy R."/>
            <person name="Ravi A."/>
            <person name="Getino M."/>
            <person name="Pursley I."/>
            <person name="Horton D.L."/>
            <person name="Alikhan N.F."/>
            <person name="Baker D."/>
            <person name="Gharbi K."/>
            <person name="Hall N."/>
            <person name="Watson M."/>
            <person name="Adriaenssens E.M."/>
            <person name="Foster-Nyarko E."/>
            <person name="Jarju S."/>
            <person name="Secka A."/>
            <person name="Antonio M."/>
            <person name="Oren A."/>
            <person name="Chaudhuri R.R."/>
            <person name="La Ragione R."/>
            <person name="Hildebrand F."/>
            <person name="Pallen M.J."/>
        </authorList>
    </citation>
    <scope>NUCLEOTIDE SEQUENCE</scope>
    <source>
        <strain evidence="6">CHK157-1446</strain>
    </source>
</reference>
<feature type="domain" description="Nucleoside phosphorylase" evidence="5">
    <location>
        <begin position="19"/>
        <end position="241"/>
    </location>
</feature>
<feature type="binding site" description="in other chain" evidence="4">
    <location>
        <begin position="91"/>
        <end position="94"/>
    </location>
    <ligand>
        <name>phosphate</name>
        <dbReference type="ChEBI" id="CHEBI:43474"/>
        <note>ligand shared between dimeric partners</note>
    </ligand>
</feature>
<evidence type="ECO:0000256" key="2">
    <source>
        <dbReference type="ARBA" id="ARBA00022679"/>
    </source>
</evidence>
<dbReference type="InterPro" id="IPR000845">
    <property type="entry name" value="Nucleoside_phosphorylase_d"/>
</dbReference>
<dbReference type="EC" id="2.4.2.1" evidence="4"/>
<feature type="binding site" description="in other chain" evidence="4">
    <location>
        <position position="24"/>
    </location>
    <ligand>
        <name>phosphate</name>
        <dbReference type="ChEBI" id="CHEBI:43474"/>
        <note>ligand shared between dimeric partners</note>
    </ligand>
</feature>
<dbReference type="Proteomes" id="UP000823982">
    <property type="component" value="Unassembled WGS sequence"/>
</dbReference>
<dbReference type="PANTHER" id="PTHR43691:SF11">
    <property type="entry name" value="FI09636P-RELATED"/>
    <property type="match status" value="1"/>
</dbReference>
<protein>
    <recommendedName>
        <fullName evidence="4">Purine nucleoside phosphorylase DeoD-type</fullName>
        <shortName evidence="4">PNP</shortName>
        <ecNumber evidence="4">2.4.2.1</ecNumber>
    </recommendedName>
</protein>
<dbReference type="Gene3D" id="3.40.50.1580">
    <property type="entry name" value="Nucleoside phosphorylase domain"/>
    <property type="match status" value="1"/>
</dbReference>
<comment type="function">
    <text evidence="4">Catalyzes the reversible phosphorolytic breakdown of the N-glycosidic bond in the beta-(deoxy)ribonucleoside molecules, with the formation of the corresponding free purine bases and pentose-1-phosphate.</text>
</comment>
<dbReference type="GO" id="GO:0005829">
    <property type="term" value="C:cytosol"/>
    <property type="evidence" value="ECO:0007669"/>
    <property type="project" value="TreeGrafter"/>
</dbReference>
<gene>
    <name evidence="4 6" type="primary">deoD</name>
    <name evidence="6" type="ORF">IAD01_05820</name>
</gene>
<dbReference type="InterPro" id="IPR004402">
    <property type="entry name" value="DeoD-type"/>
</dbReference>
<sequence>MALYPTPHIGARPEDFAKTVLMPGDPLRAKFIAENFLQGAVLVNNVRGVQGYTGTYEGARVSVMASGMGMPSMGIYSYELYNIFGVENIIRIGSAGSLQKDIQLRDIVIAMSASTNSDFARQYRLPGTLAPTCSYALLKTCTDMAQKLGCRYHVGNILSSDTFYTDETGLPQGMKANDRWASMGVMAVEMEAAALYMVAAAAHKNALAICTVSDSLLTGEATTSAERQTSFTQMMRLALETAKAFHG</sequence>
<accession>A0A9D1EP96</accession>
<feature type="binding site" evidence="4">
    <location>
        <position position="8"/>
    </location>
    <ligand>
        <name>a purine D-ribonucleoside</name>
        <dbReference type="ChEBI" id="CHEBI:142355"/>
        <note>ligand shared between dimeric partners</note>
    </ligand>
</feature>